<evidence type="ECO:0000313" key="1">
    <source>
        <dbReference type="EMBL" id="KZP02553.1"/>
    </source>
</evidence>
<reference evidence="1 2" key="1">
    <citation type="journal article" date="2016" name="Mol. Biol. Evol.">
        <title>Comparative Genomics of Early-Diverging Mushroom-Forming Fungi Provides Insights into the Origins of Lignocellulose Decay Capabilities.</title>
        <authorList>
            <person name="Nagy L.G."/>
            <person name="Riley R."/>
            <person name="Tritt A."/>
            <person name="Adam C."/>
            <person name="Daum C."/>
            <person name="Floudas D."/>
            <person name="Sun H."/>
            <person name="Yadav J.S."/>
            <person name="Pangilinan J."/>
            <person name="Larsson K.H."/>
            <person name="Matsuura K."/>
            <person name="Barry K."/>
            <person name="Labutti K."/>
            <person name="Kuo R."/>
            <person name="Ohm R.A."/>
            <person name="Bhattacharya S.S."/>
            <person name="Shirouzu T."/>
            <person name="Yoshinaga Y."/>
            <person name="Martin F.M."/>
            <person name="Grigoriev I.V."/>
            <person name="Hibbett D.S."/>
        </authorList>
    </citation>
    <scope>NUCLEOTIDE SEQUENCE [LARGE SCALE GENOMIC DNA]</scope>
    <source>
        <strain evidence="1 2">CBS 109695</strain>
    </source>
</reference>
<accession>A0A167T4I4</accession>
<gene>
    <name evidence="1" type="ORF">FIBSPDRAFT_609908</name>
</gene>
<sequence length="66" mass="7232">MSEHPTTSWEAMQDGNVFYRRQQLYSIPGKLPNLEDYIIAGCRYGGPIGTSMPSISALGADVVGKR</sequence>
<protein>
    <submittedName>
        <fullName evidence="1">Uncharacterized protein</fullName>
    </submittedName>
</protein>
<keyword evidence="2" id="KW-1185">Reference proteome</keyword>
<dbReference type="EMBL" id="KV418470">
    <property type="protein sequence ID" value="KZP02553.1"/>
    <property type="molecule type" value="Genomic_DNA"/>
</dbReference>
<dbReference type="AlphaFoldDB" id="A0A167T4I4"/>
<dbReference type="STRING" id="436010.A0A167T4I4"/>
<dbReference type="OrthoDB" id="1792at2759"/>
<name>A0A167T4I4_9AGAM</name>
<organism evidence="1 2">
    <name type="scientific">Athelia psychrophila</name>
    <dbReference type="NCBI Taxonomy" id="1759441"/>
    <lineage>
        <taxon>Eukaryota</taxon>
        <taxon>Fungi</taxon>
        <taxon>Dikarya</taxon>
        <taxon>Basidiomycota</taxon>
        <taxon>Agaricomycotina</taxon>
        <taxon>Agaricomycetes</taxon>
        <taxon>Agaricomycetidae</taxon>
        <taxon>Atheliales</taxon>
        <taxon>Atheliaceae</taxon>
        <taxon>Athelia</taxon>
    </lineage>
</organism>
<proteinExistence type="predicted"/>
<evidence type="ECO:0000313" key="2">
    <source>
        <dbReference type="Proteomes" id="UP000076532"/>
    </source>
</evidence>
<dbReference type="Proteomes" id="UP000076532">
    <property type="component" value="Unassembled WGS sequence"/>
</dbReference>